<organism evidence="1 2">
    <name type="scientific">Paragonimus heterotremus</name>
    <dbReference type="NCBI Taxonomy" id="100268"/>
    <lineage>
        <taxon>Eukaryota</taxon>
        <taxon>Metazoa</taxon>
        <taxon>Spiralia</taxon>
        <taxon>Lophotrochozoa</taxon>
        <taxon>Platyhelminthes</taxon>
        <taxon>Trematoda</taxon>
        <taxon>Digenea</taxon>
        <taxon>Plagiorchiida</taxon>
        <taxon>Troglotremata</taxon>
        <taxon>Troglotrematidae</taxon>
        <taxon>Paragonimus</taxon>
    </lineage>
</organism>
<keyword evidence="2" id="KW-1185">Reference proteome</keyword>
<protein>
    <submittedName>
        <fullName evidence="1">Uncharacterized protein</fullName>
    </submittedName>
</protein>
<sequence length="94" mass="10330">MVAPSCGYSEEWARSTWSGSSFASKPTFLVFARHNTISASLFILKLASWVYISLDRGSEVLGKRESSPEVSQICKFIADLPTVVCCSVSLFTRS</sequence>
<name>A0A8J4WE83_9TREM</name>
<reference evidence="1" key="1">
    <citation type="submission" date="2019-05" db="EMBL/GenBank/DDBJ databases">
        <title>Annotation for the trematode Paragonimus heterotremus.</title>
        <authorList>
            <person name="Choi Y.-J."/>
        </authorList>
    </citation>
    <scope>NUCLEOTIDE SEQUENCE</scope>
    <source>
        <strain evidence="1">LC</strain>
    </source>
</reference>
<gene>
    <name evidence="1" type="ORF">PHET_09888</name>
</gene>
<evidence type="ECO:0000313" key="1">
    <source>
        <dbReference type="EMBL" id="KAF5396879.1"/>
    </source>
</evidence>
<dbReference type="EMBL" id="LUCH01007168">
    <property type="protein sequence ID" value="KAF5396879.1"/>
    <property type="molecule type" value="Genomic_DNA"/>
</dbReference>
<comment type="caution">
    <text evidence="1">The sequence shown here is derived from an EMBL/GenBank/DDBJ whole genome shotgun (WGS) entry which is preliminary data.</text>
</comment>
<evidence type="ECO:0000313" key="2">
    <source>
        <dbReference type="Proteomes" id="UP000748531"/>
    </source>
</evidence>
<dbReference type="Proteomes" id="UP000748531">
    <property type="component" value="Unassembled WGS sequence"/>
</dbReference>
<dbReference type="AlphaFoldDB" id="A0A8J4WE83"/>
<accession>A0A8J4WE83</accession>
<proteinExistence type="predicted"/>